<dbReference type="AlphaFoldDB" id="A0AAJ2H2V0"/>
<dbReference type="EMBL" id="JAVLSF010000315">
    <property type="protein sequence ID" value="MDR9777934.1"/>
    <property type="molecule type" value="Genomic_DNA"/>
</dbReference>
<gene>
    <name evidence="2" type="ORF">RJJ65_35970</name>
</gene>
<feature type="non-terminal residue" evidence="2">
    <location>
        <position position="93"/>
    </location>
</feature>
<evidence type="ECO:0000313" key="2">
    <source>
        <dbReference type="EMBL" id="MDR9777934.1"/>
    </source>
</evidence>
<feature type="region of interest" description="Disordered" evidence="1">
    <location>
        <begin position="1"/>
        <end position="26"/>
    </location>
</feature>
<accession>A0AAJ2H2V0</accession>
<evidence type="ECO:0000313" key="3">
    <source>
        <dbReference type="Proteomes" id="UP001268610"/>
    </source>
</evidence>
<comment type="caution">
    <text evidence="2">The sequence shown here is derived from an EMBL/GenBank/DDBJ whole genome shotgun (WGS) entry which is preliminary data.</text>
</comment>
<dbReference type="RefSeq" id="WP_310866091.1">
    <property type="nucleotide sequence ID" value="NZ_JAVLSF010000315.1"/>
</dbReference>
<sequence length="93" mass="10558">MKQQNQLSARHASTNSSPLFSSNKENNMTHATALPLKVNDLLAHSLDRNMLDYWLAKLNPRWSVFKAQATVVDKQQAAADRISLLIKPNRHLH</sequence>
<proteinExistence type="predicted"/>
<evidence type="ECO:0000256" key="1">
    <source>
        <dbReference type="SAM" id="MobiDB-lite"/>
    </source>
</evidence>
<name>A0AAJ2H2V0_9HYPH</name>
<dbReference type="Proteomes" id="UP001268610">
    <property type="component" value="Unassembled WGS sequence"/>
</dbReference>
<protein>
    <submittedName>
        <fullName evidence="2">Uncharacterized protein</fullName>
    </submittedName>
</protein>
<reference evidence="2" key="1">
    <citation type="submission" date="2023-04" db="EMBL/GenBank/DDBJ databases">
        <title>Genomic characterization of faba bean (Vicia faba) microsymbionts in Mexican soils.</title>
        <authorList>
            <person name="Rivera Orduna F.N."/>
            <person name="Guevara-Luna J."/>
            <person name="Yan J."/>
            <person name="Arroyo-Herrera I."/>
            <person name="Li Y."/>
            <person name="Vasquez-Murrieta M.S."/>
            <person name="Wang E.T."/>
        </authorList>
    </citation>
    <scope>NUCLEOTIDE SEQUENCE</scope>
    <source>
        <strain evidence="2">CH26</strain>
    </source>
</reference>
<organism evidence="2 3">
    <name type="scientific">Rhizobium hidalgonense</name>
    <dbReference type="NCBI Taxonomy" id="1538159"/>
    <lineage>
        <taxon>Bacteria</taxon>
        <taxon>Pseudomonadati</taxon>
        <taxon>Pseudomonadota</taxon>
        <taxon>Alphaproteobacteria</taxon>
        <taxon>Hyphomicrobiales</taxon>
        <taxon>Rhizobiaceae</taxon>
        <taxon>Rhizobium/Agrobacterium group</taxon>
        <taxon>Rhizobium</taxon>
    </lineage>
</organism>